<keyword evidence="10" id="KW-1185">Reference proteome</keyword>
<evidence type="ECO:0000259" key="8">
    <source>
        <dbReference type="PROSITE" id="PS50811"/>
    </source>
</evidence>
<proteinExistence type="inferred from homology"/>
<dbReference type="GO" id="GO:0003700">
    <property type="term" value="F:DNA-binding transcription factor activity"/>
    <property type="evidence" value="ECO:0007669"/>
    <property type="project" value="InterPro"/>
</dbReference>
<dbReference type="AlphaFoldDB" id="A0AAV8FD04"/>
<dbReference type="Gene3D" id="2.20.25.80">
    <property type="entry name" value="WRKY domain"/>
    <property type="match status" value="1"/>
</dbReference>
<dbReference type="SUPFAM" id="SSF118290">
    <property type="entry name" value="WRKY DNA-binding domain"/>
    <property type="match status" value="1"/>
</dbReference>
<evidence type="ECO:0000256" key="5">
    <source>
        <dbReference type="ARBA" id="ARBA00023242"/>
    </source>
</evidence>
<keyword evidence="4" id="KW-0804">Transcription</keyword>
<dbReference type="PANTHER" id="PTHR32096">
    <property type="entry name" value="WRKY TRANSCRIPTION FACTOR 30-RELATED-RELATED"/>
    <property type="match status" value="1"/>
</dbReference>
<accession>A0AAV8FD04</accession>
<protein>
    <submittedName>
        <fullName evidence="9">WRKY transcription factor</fullName>
    </submittedName>
</protein>
<dbReference type="EMBL" id="JAMFTS010000002">
    <property type="protein sequence ID" value="KAJ4788832.1"/>
    <property type="molecule type" value="Genomic_DNA"/>
</dbReference>
<reference evidence="9" key="1">
    <citation type="submission" date="2022-08" db="EMBL/GenBank/DDBJ databases">
        <authorList>
            <person name="Marques A."/>
        </authorList>
    </citation>
    <scope>NUCLEOTIDE SEQUENCE</scope>
    <source>
        <strain evidence="9">RhyPub2mFocal</strain>
        <tissue evidence="9">Leaves</tissue>
    </source>
</reference>
<keyword evidence="5" id="KW-0539">Nucleus</keyword>
<dbReference type="Proteomes" id="UP001140206">
    <property type="component" value="Chromosome 2"/>
</dbReference>
<dbReference type="PANTHER" id="PTHR32096:SF61">
    <property type="entry name" value="WRKY TRANSCRIPTION FACTOR 22"/>
    <property type="match status" value="1"/>
</dbReference>
<dbReference type="GO" id="GO:0005634">
    <property type="term" value="C:nucleus"/>
    <property type="evidence" value="ECO:0007669"/>
    <property type="project" value="UniProtKB-SubCell"/>
</dbReference>
<name>A0AAV8FD04_9POAL</name>
<evidence type="ECO:0000256" key="3">
    <source>
        <dbReference type="ARBA" id="ARBA00023125"/>
    </source>
</evidence>
<evidence type="ECO:0000256" key="1">
    <source>
        <dbReference type="ARBA" id="ARBA00004123"/>
    </source>
</evidence>
<dbReference type="SMART" id="SM00774">
    <property type="entry name" value="WRKY"/>
    <property type="match status" value="1"/>
</dbReference>
<gene>
    <name evidence="9" type="ORF">LUZ62_040078</name>
</gene>
<comment type="caution">
    <text evidence="9">The sequence shown here is derived from an EMBL/GenBank/DDBJ whole genome shotgun (WGS) entry which is preliminary data.</text>
</comment>
<dbReference type="GO" id="GO:0000976">
    <property type="term" value="F:transcription cis-regulatory region binding"/>
    <property type="evidence" value="ECO:0007669"/>
    <property type="project" value="TreeGrafter"/>
</dbReference>
<evidence type="ECO:0000256" key="2">
    <source>
        <dbReference type="ARBA" id="ARBA00023015"/>
    </source>
</evidence>
<organism evidence="9 10">
    <name type="scientific">Rhynchospora pubera</name>
    <dbReference type="NCBI Taxonomy" id="906938"/>
    <lineage>
        <taxon>Eukaryota</taxon>
        <taxon>Viridiplantae</taxon>
        <taxon>Streptophyta</taxon>
        <taxon>Embryophyta</taxon>
        <taxon>Tracheophyta</taxon>
        <taxon>Spermatophyta</taxon>
        <taxon>Magnoliopsida</taxon>
        <taxon>Liliopsida</taxon>
        <taxon>Poales</taxon>
        <taxon>Cyperaceae</taxon>
        <taxon>Cyperoideae</taxon>
        <taxon>Rhynchosporeae</taxon>
        <taxon>Rhynchospora</taxon>
    </lineage>
</organism>
<keyword evidence="3" id="KW-0238">DNA-binding</keyword>
<dbReference type="PROSITE" id="PS50811">
    <property type="entry name" value="WRKY"/>
    <property type="match status" value="1"/>
</dbReference>
<dbReference type="Pfam" id="PF03106">
    <property type="entry name" value="WRKY"/>
    <property type="match status" value="1"/>
</dbReference>
<evidence type="ECO:0000256" key="7">
    <source>
        <dbReference type="SAM" id="MobiDB-lite"/>
    </source>
</evidence>
<evidence type="ECO:0000313" key="10">
    <source>
        <dbReference type="Proteomes" id="UP001140206"/>
    </source>
</evidence>
<evidence type="ECO:0000256" key="4">
    <source>
        <dbReference type="ARBA" id="ARBA00023163"/>
    </source>
</evidence>
<dbReference type="InterPro" id="IPR036576">
    <property type="entry name" value="WRKY_dom_sf"/>
</dbReference>
<evidence type="ECO:0000256" key="6">
    <source>
        <dbReference type="ARBA" id="ARBA00060761"/>
    </source>
</evidence>
<dbReference type="InterPro" id="IPR044810">
    <property type="entry name" value="WRKY_plant"/>
</dbReference>
<comment type="similarity">
    <text evidence="6">Belongs to the WRKY group II-e family.</text>
</comment>
<feature type="domain" description="WRKY" evidence="8">
    <location>
        <begin position="163"/>
        <end position="223"/>
    </location>
</feature>
<sequence length="355" mass="38453">MSPMEQEHAFNNWDLQAVVRGCRSTSPYPTLGPTLSDPVLSSLSSLPLPTSSSSSSSSPVVKEENSSWCFPNLMAALSGLHELEDLCKSFFPKSSPLEGGPSVSDTLVVGPTCHLSSRLLPPPPLLVQRSKPGRSLAQTPRSKRRKNQQKRVVCHVPADGGSSDMWAWRKYGQKPIKGSPYPRGYYRCSSSKGCLARKQVERSRTDPGMFIITYTAEHNHPVPTHRNSLAGSTRHKFPVGSGITTTTSSVAGEGGSPVAGLSPTTPLTASLEEELMHDEIENEEEEEGMLLVEDVEMVREDEFLILGKEEGDDTGDVQLKTIGDDLSDLLDEPCFNPLWFVSGSNNTAVAGARAS</sequence>
<comment type="subcellular location">
    <subcellularLocation>
        <location evidence="1">Nucleus</location>
    </subcellularLocation>
</comment>
<feature type="compositionally biased region" description="Basic residues" evidence="7">
    <location>
        <begin position="141"/>
        <end position="153"/>
    </location>
</feature>
<dbReference type="InterPro" id="IPR003657">
    <property type="entry name" value="WRKY_dom"/>
</dbReference>
<keyword evidence="2" id="KW-0805">Transcription regulation</keyword>
<feature type="region of interest" description="Disordered" evidence="7">
    <location>
        <begin position="120"/>
        <end position="157"/>
    </location>
</feature>
<evidence type="ECO:0000313" key="9">
    <source>
        <dbReference type="EMBL" id="KAJ4788832.1"/>
    </source>
</evidence>
<dbReference type="FunFam" id="2.20.25.80:FF:000007">
    <property type="entry name" value="WRKY transcription factor 22"/>
    <property type="match status" value="1"/>
</dbReference>